<dbReference type="InterPro" id="IPR041036">
    <property type="entry name" value="GH5_C"/>
</dbReference>
<keyword evidence="3" id="KW-0326">Glycosidase</keyword>
<accession>A0A9P7UWU0</accession>
<reference evidence="7" key="1">
    <citation type="journal article" date="2021" name="Genome Biol. Evol.">
        <title>The assembled and annotated genome of the fairy-ring fungus Marasmius oreades.</title>
        <authorList>
            <person name="Hiltunen M."/>
            <person name="Ament-Velasquez S.L."/>
            <person name="Johannesson H."/>
        </authorList>
    </citation>
    <scope>NUCLEOTIDE SEQUENCE</scope>
    <source>
        <strain evidence="7">03SP1</strain>
    </source>
</reference>
<name>A0A9P7UWU0_9AGAR</name>
<feature type="compositionally biased region" description="Polar residues" evidence="4">
    <location>
        <begin position="15"/>
        <end position="36"/>
    </location>
</feature>
<evidence type="ECO:0000256" key="3">
    <source>
        <dbReference type="ARBA" id="ARBA00023295"/>
    </source>
</evidence>
<dbReference type="InterPro" id="IPR052066">
    <property type="entry name" value="Glycosphingolipid_Hydrolases"/>
</dbReference>
<dbReference type="EMBL" id="CM032183">
    <property type="protein sequence ID" value="KAG7096065.1"/>
    <property type="molecule type" value="Genomic_DNA"/>
</dbReference>
<dbReference type="InterPro" id="IPR018087">
    <property type="entry name" value="Glyco_hydro_5_CS"/>
</dbReference>
<sequence>MSLDSSFVLVPNSKPEISSVDSSNPSTLSSYTPGSSGSYAHDWSEIRISGRHFIDKYGRVCHLRGVNLSGSSKTPANNNETFPANAEIAIFVDRPIPLKEAHEHFSRLRRWGFTFVRFLVTWEAVEHAGPGIYDTNYLQYIRGLLQLLPKYGMVAFVALHQDVWSRYSGGSGAPAWTLESVGFDLNELVSTGAAWLNGVEGGGHAEDEMGFWSTGYQKLAASTMATIFWAGETFAPKLTVEYRGQTMNAQHFLQTTYLDMFDQVVKAVGDLDGVIGFELMNEPHRGYIDLKSLHSFDYNTDLHLGPTPSALQSFQLGAGYPTAVDIWTRSFPFPTRKSHTVVLNPDGKCVWKGKLKEGAEVRKGECVWEMHGVWGWSNDKKEAVVLRENYFVKHPMTGKKIEWYSDFFYPFLNQWAGRVRDISPSKMVFIEIVPNEFCPPSFLKEVRPKNMVYAPHWYDLKALFDKAYGEFTVNVQGLSRGMFPLLTFYWGHKGARENYAHQISTIVYHGHKHLGEIPIVIGECGVPMDMNNREAFETGDFTWQARMMDAMMTGLEKALVPFTLWNYNPYNTDSEGDFWNGENFSWFSQGRALPATLLDYHQSSATLDNGGRILSVIVRPYPGKTAGIPGKFEYEVTTGRVVYEWSDSSATALEANLRARETEVFVPSMLTQGRKILVSGLEGEDRYLHDEERQTLFIVTKNTGNHRVEIGISPSPSTIFFVNDFWSDWGCMIAAIGVLLVAVVVGTIALHFRV</sequence>
<dbReference type="AlphaFoldDB" id="A0A9P7UWU0"/>
<dbReference type="Proteomes" id="UP001049176">
    <property type="component" value="Chromosome 3"/>
</dbReference>
<dbReference type="OrthoDB" id="9971853at2759"/>
<dbReference type="PANTHER" id="PTHR31308">
    <property type="match status" value="1"/>
</dbReference>
<dbReference type="GO" id="GO:1904462">
    <property type="term" value="P:ergosteryl 3-beta-D-glucoside catabolic process"/>
    <property type="evidence" value="ECO:0007669"/>
    <property type="project" value="TreeGrafter"/>
</dbReference>
<dbReference type="GeneID" id="66075822"/>
<evidence type="ECO:0000313" key="7">
    <source>
        <dbReference type="EMBL" id="KAG7096065.1"/>
    </source>
</evidence>
<evidence type="ECO:0000313" key="8">
    <source>
        <dbReference type="Proteomes" id="UP001049176"/>
    </source>
</evidence>
<evidence type="ECO:0000256" key="1">
    <source>
        <dbReference type="ARBA" id="ARBA00005641"/>
    </source>
</evidence>
<keyword evidence="5" id="KW-0812">Transmembrane</keyword>
<dbReference type="GO" id="GO:0005975">
    <property type="term" value="P:carbohydrate metabolic process"/>
    <property type="evidence" value="ECO:0007669"/>
    <property type="project" value="InterPro"/>
</dbReference>
<gene>
    <name evidence="7" type="ORF">E1B28_006746</name>
</gene>
<dbReference type="InterPro" id="IPR017853">
    <property type="entry name" value="GH"/>
</dbReference>
<keyword evidence="2" id="KW-0378">Hydrolase</keyword>
<dbReference type="SUPFAM" id="SSF51445">
    <property type="entry name" value="(Trans)glycosidases"/>
    <property type="match status" value="1"/>
</dbReference>
<keyword evidence="5" id="KW-1133">Transmembrane helix</keyword>
<keyword evidence="8" id="KW-1185">Reference proteome</keyword>
<dbReference type="PANTHER" id="PTHR31308:SF5">
    <property type="entry name" value="ERGOSTERYL-BETA-GLUCOSIDASE"/>
    <property type="match status" value="1"/>
</dbReference>
<dbReference type="GO" id="GO:0050295">
    <property type="term" value="F:steryl-beta-glucosidase activity"/>
    <property type="evidence" value="ECO:0007669"/>
    <property type="project" value="TreeGrafter"/>
</dbReference>
<feature type="region of interest" description="Disordered" evidence="4">
    <location>
        <begin position="14"/>
        <end position="36"/>
    </location>
</feature>
<evidence type="ECO:0000256" key="5">
    <source>
        <dbReference type="SAM" id="Phobius"/>
    </source>
</evidence>
<comment type="caution">
    <text evidence="7">The sequence shown here is derived from an EMBL/GenBank/DDBJ whole genome shotgun (WGS) entry which is preliminary data.</text>
</comment>
<comment type="similarity">
    <text evidence="1">Belongs to the glycosyl hydrolase 5 (cellulase A) family.</text>
</comment>
<dbReference type="Pfam" id="PF18564">
    <property type="entry name" value="Glyco_hydro_5_C"/>
    <property type="match status" value="1"/>
</dbReference>
<dbReference type="Gene3D" id="2.60.40.1180">
    <property type="entry name" value="Golgi alpha-mannosidase II"/>
    <property type="match status" value="1"/>
</dbReference>
<dbReference type="RefSeq" id="XP_043012535.1">
    <property type="nucleotide sequence ID" value="XM_043151440.1"/>
</dbReference>
<organism evidence="7 8">
    <name type="scientific">Marasmius oreades</name>
    <name type="common">fairy-ring Marasmius</name>
    <dbReference type="NCBI Taxonomy" id="181124"/>
    <lineage>
        <taxon>Eukaryota</taxon>
        <taxon>Fungi</taxon>
        <taxon>Dikarya</taxon>
        <taxon>Basidiomycota</taxon>
        <taxon>Agaricomycotina</taxon>
        <taxon>Agaricomycetes</taxon>
        <taxon>Agaricomycetidae</taxon>
        <taxon>Agaricales</taxon>
        <taxon>Marasmiineae</taxon>
        <taxon>Marasmiaceae</taxon>
        <taxon>Marasmius</taxon>
    </lineage>
</organism>
<keyword evidence="5" id="KW-0472">Membrane</keyword>
<dbReference type="Gene3D" id="3.20.20.80">
    <property type="entry name" value="Glycosidases"/>
    <property type="match status" value="2"/>
</dbReference>
<protein>
    <recommendedName>
        <fullName evidence="6">Glycoside hydrolase family 5 C-terminal domain-containing protein</fullName>
    </recommendedName>
</protein>
<evidence type="ECO:0000256" key="2">
    <source>
        <dbReference type="ARBA" id="ARBA00022801"/>
    </source>
</evidence>
<dbReference type="InterPro" id="IPR013780">
    <property type="entry name" value="Glyco_hydro_b"/>
</dbReference>
<evidence type="ECO:0000256" key="4">
    <source>
        <dbReference type="SAM" id="MobiDB-lite"/>
    </source>
</evidence>
<feature type="transmembrane region" description="Helical" evidence="5">
    <location>
        <begin position="732"/>
        <end position="752"/>
    </location>
</feature>
<dbReference type="KEGG" id="more:E1B28_006746"/>
<feature type="domain" description="Glycoside hydrolase family 5 C-terminal" evidence="6">
    <location>
        <begin position="619"/>
        <end position="710"/>
    </location>
</feature>
<proteinExistence type="inferred from homology"/>
<evidence type="ECO:0000259" key="6">
    <source>
        <dbReference type="Pfam" id="PF18564"/>
    </source>
</evidence>
<dbReference type="PROSITE" id="PS00659">
    <property type="entry name" value="GLYCOSYL_HYDROL_F5"/>
    <property type="match status" value="1"/>
</dbReference>